<name>A0AA37T2S3_9GAMM</name>
<dbReference type="Proteomes" id="UP001156870">
    <property type="component" value="Unassembled WGS sequence"/>
</dbReference>
<evidence type="ECO:0000313" key="2">
    <source>
        <dbReference type="Proteomes" id="UP001156870"/>
    </source>
</evidence>
<organism evidence="1 2">
    <name type="scientific">Marinibactrum halimedae</name>
    <dbReference type="NCBI Taxonomy" id="1444977"/>
    <lineage>
        <taxon>Bacteria</taxon>
        <taxon>Pseudomonadati</taxon>
        <taxon>Pseudomonadota</taxon>
        <taxon>Gammaproteobacteria</taxon>
        <taxon>Cellvibrionales</taxon>
        <taxon>Cellvibrionaceae</taxon>
        <taxon>Marinibactrum</taxon>
    </lineage>
</organism>
<dbReference type="RefSeq" id="WP_232595838.1">
    <property type="nucleotide sequence ID" value="NZ_BSPD01000036.1"/>
</dbReference>
<gene>
    <name evidence="1" type="ORF">GCM10007877_16180</name>
</gene>
<evidence type="ECO:0000313" key="1">
    <source>
        <dbReference type="EMBL" id="GLS25904.1"/>
    </source>
</evidence>
<accession>A0AA37T2S3</accession>
<dbReference type="EMBL" id="BSPD01000036">
    <property type="protein sequence ID" value="GLS25904.1"/>
    <property type="molecule type" value="Genomic_DNA"/>
</dbReference>
<sequence>MKKYPCLLNILPIYSANYSLSEEEEDSLLISSYKGVALDEIKQELKTILQDGEISLVEFLDMDGLEAYPAEDEEDAKNFLVERLWCVLFPKEAP</sequence>
<comment type="caution">
    <text evidence="1">The sequence shown here is derived from an EMBL/GenBank/DDBJ whole genome shotgun (WGS) entry which is preliminary data.</text>
</comment>
<protein>
    <submittedName>
        <fullName evidence="1">Uncharacterized protein</fullName>
    </submittedName>
</protein>
<dbReference type="AlphaFoldDB" id="A0AA37T2S3"/>
<proteinExistence type="predicted"/>
<keyword evidence="2" id="KW-1185">Reference proteome</keyword>
<reference evidence="1 2" key="1">
    <citation type="journal article" date="2014" name="Int. J. Syst. Evol. Microbiol.">
        <title>Complete genome sequence of Corynebacterium casei LMG S-19264T (=DSM 44701T), isolated from a smear-ripened cheese.</title>
        <authorList>
            <consortium name="US DOE Joint Genome Institute (JGI-PGF)"/>
            <person name="Walter F."/>
            <person name="Albersmeier A."/>
            <person name="Kalinowski J."/>
            <person name="Ruckert C."/>
        </authorList>
    </citation>
    <scope>NUCLEOTIDE SEQUENCE [LARGE SCALE GENOMIC DNA]</scope>
    <source>
        <strain evidence="1 2">NBRC 110095</strain>
    </source>
</reference>